<sequence length="230" mass="27269">MSNARKGLCNEDLQQILQIDWDKSSDEEYDEDDEEFLEKDLKELLENGEELEINILKTTNQEISNRSENMDDFIIEKVDVSQLKWRKKPIDFQDVTWKESEENINVVNKPIQYFNTFFDDALIKLIVEQTNMYSLQESGSELNCSNDDIRRFLGVLLYLGVVQLPVFRMAWPQEFKLTAIKDSMPRSKFEKIKKFIHFSDKSKQPSKSDNNYDKLYKIRPLLSLLKEKFN</sequence>
<dbReference type="OrthoDB" id="122438at2759"/>
<reference evidence="3" key="1">
    <citation type="journal article" date="2014" name="BMC Genomics">
        <title>Characterizing the developmental transcriptome of the oriental fruit fly, Bactrocera dorsalis (Diptera: Tephritidae) through comparative genomic analysis with Drosophila melanogaster utilizing modENCODE datasets.</title>
        <authorList>
            <person name="Geib S.M."/>
            <person name="Calla B."/>
            <person name="Hall B."/>
            <person name="Hou S."/>
            <person name="Manoukis N.C."/>
        </authorList>
    </citation>
    <scope>NUCLEOTIDE SEQUENCE</scope>
    <source>
        <strain evidence="3">Punador</strain>
    </source>
</reference>
<dbReference type="AlphaFoldDB" id="A0A034WFR0"/>
<feature type="domain" description="PiggyBac transposable element-derived protein" evidence="2">
    <location>
        <begin position="110"/>
        <end position="229"/>
    </location>
</feature>
<protein>
    <submittedName>
        <fullName evidence="3">PiggyBac transposable element-derived protein 3</fullName>
    </submittedName>
</protein>
<accession>A0A034WFR0</accession>
<evidence type="ECO:0000256" key="1">
    <source>
        <dbReference type="SAM" id="Coils"/>
    </source>
</evidence>
<dbReference type="PANTHER" id="PTHR47272">
    <property type="entry name" value="DDE_TNP_1_7 DOMAIN-CONTAINING PROTEIN"/>
    <property type="match status" value="1"/>
</dbReference>
<keyword evidence="1" id="KW-0175">Coiled coil</keyword>
<evidence type="ECO:0000259" key="2">
    <source>
        <dbReference type="Pfam" id="PF13843"/>
    </source>
</evidence>
<name>A0A034WFR0_BACDO</name>
<evidence type="ECO:0000313" key="3">
    <source>
        <dbReference type="EMBL" id="JAC53534.1"/>
    </source>
</evidence>
<feature type="non-terminal residue" evidence="3">
    <location>
        <position position="230"/>
    </location>
</feature>
<dbReference type="EMBL" id="GAKP01005418">
    <property type="protein sequence ID" value="JAC53534.1"/>
    <property type="molecule type" value="Transcribed_RNA"/>
</dbReference>
<dbReference type="InterPro" id="IPR029526">
    <property type="entry name" value="PGBD"/>
</dbReference>
<dbReference type="Pfam" id="PF13843">
    <property type="entry name" value="DDE_Tnp_1_7"/>
    <property type="match status" value="1"/>
</dbReference>
<dbReference type="PANTHER" id="PTHR47272:SF1">
    <property type="entry name" value="PIGGYBAC TRANSPOSABLE ELEMENT-DERIVED PROTEIN 3-LIKE"/>
    <property type="match status" value="1"/>
</dbReference>
<feature type="coiled-coil region" evidence="1">
    <location>
        <begin position="34"/>
        <end position="61"/>
    </location>
</feature>
<organism evidence="3">
    <name type="scientific">Bactrocera dorsalis</name>
    <name type="common">Oriental fruit fly</name>
    <name type="synonym">Dacus dorsalis</name>
    <dbReference type="NCBI Taxonomy" id="27457"/>
    <lineage>
        <taxon>Eukaryota</taxon>
        <taxon>Metazoa</taxon>
        <taxon>Ecdysozoa</taxon>
        <taxon>Arthropoda</taxon>
        <taxon>Hexapoda</taxon>
        <taxon>Insecta</taxon>
        <taxon>Pterygota</taxon>
        <taxon>Neoptera</taxon>
        <taxon>Endopterygota</taxon>
        <taxon>Diptera</taxon>
        <taxon>Brachycera</taxon>
        <taxon>Muscomorpha</taxon>
        <taxon>Tephritoidea</taxon>
        <taxon>Tephritidae</taxon>
        <taxon>Bactrocera</taxon>
        <taxon>Bactrocera</taxon>
    </lineage>
</organism>
<proteinExistence type="predicted"/>
<gene>
    <name evidence="3" type="primary">PGBD3</name>
</gene>